<dbReference type="EMBL" id="NEDJ01000017">
    <property type="protein sequence ID" value="OSP08264.1"/>
    <property type="molecule type" value="Genomic_DNA"/>
</dbReference>
<dbReference type="PANTHER" id="PTHR34512:SF30">
    <property type="entry name" value="OUTER MEMBRANE PROTEIN ASSEMBLY FACTOR BAMB"/>
    <property type="match status" value="1"/>
</dbReference>
<dbReference type="InterPro" id="IPR015943">
    <property type="entry name" value="WD40/YVTN_repeat-like_dom_sf"/>
</dbReference>
<proteinExistence type="predicted"/>
<dbReference type="InterPro" id="IPR011047">
    <property type="entry name" value="Quinoprotein_ADH-like_sf"/>
</dbReference>
<gene>
    <name evidence="2" type="ORF">B9H04_06790</name>
</gene>
<dbReference type="InterPro" id="IPR018391">
    <property type="entry name" value="PQQ_b-propeller_rpt"/>
</dbReference>
<protein>
    <recommendedName>
        <fullName evidence="1">Pyrrolo-quinoline quinone repeat domain-containing protein</fullName>
    </recommendedName>
</protein>
<dbReference type="AlphaFoldDB" id="A0A1X4H8I7"/>
<feature type="domain" description="Pyrrolo-quinoline quinone repeat" evidence="1">
    <location>
        <begin position="137"/>
        <end position="186"/>
    </location>
</feature>
<comment type="caution">
    <text evidence="2">The sequence shown here is derived from an EMBL/GenBank/DDBJ whole genome shotgun (WGS) entry which is preliminary data.</text>
</comment>
<sequence length="187" mass="19855">MFVGDVDLSEEGGSRFYAVDRASGSQRWTQVFEDGVNSSPTVVDDTVYIGCDDGHVYALDTATGEHRWAFDAHDQVRSSPSVVDGTVYVGSGSRGVYAIDARTGTRQWCYNPGAGGIRSSPTVADNTVYVGTGVFLEAIDAGAGEQLWQFETDNTLSSSPAVAGSTVYVGSWDKQLYAVDPATGTEN</sequence>
<evidence type="ECO:0000313" key="2">
    <source>
        <dbReference type="EMBL" id="OSP08264.1"/>
    </source>
</evidence>
<dbReference type="SUPFAM" id="SSF50998">
    <property type="entry name" value="Quinoprotein alcohol dehydrogenase-like"/>
    <property type="match status" value="1"/>
</dbReference>
<dbReference type="SMART" id="SM00564">
    <property type="entry name" value="PQQ"/>
    <property type="match status" value="4"/>
</dbReference>
<dbReference type="Pfam" id="PF13360">
    <property type="entry name" value="PQQ_2"/>
    <property type="match status" value="2"/>
</dbReference>
<feature type="domain" description="Pyrrolo-quinoline quinone repeat" evidence="1">
    <location>
        <begin position="16"/>
        <end position="132"/>
    </location>
</feature>
<dbReference type="InterPro" id="IPR002372">
    <property type="entry name" value="PQQ_rpt_dom"/>
</dbReference>
<reference evidence="2 3" key="1">
    <citation type="submission" date="2017-04" db="EMBL/GenBank/DDBJ databases">
        <title>MLSA of the genus Halorubrum.</title>
        <authorList>
            <person name="De La Haba R."/>
            <person name="Sanchez-Porro C."/>
            <person name="Infante-Dominguez C."/>
            <person name="Ventosa A."/>
        </authorList>
    </citation>
    <scope>NUCLEOTIDE SEQUENCE [LARGE SCALE GENOMIC DNA]</scope>
    <source>
        <strain evidence="2 3">DSM 17463</strain>
    </source>
</reference>
<dbReference type="Gene3D" id="2.130.10.10">
    <property type="entry name" value="YVTN repeat-like/Quinoprotein amine dehydrogenase"/>
    <property type="match status" value="1"/>
</dbReference>
<dbReference type="PANTHER" id="PTHR34512">
    <property type="entry name" value="CELL SURFACE PROTEIN"/>
    <property type="match status" value="1"/>
</dbReference>
<dbReference type="RefSeq" id="WP_085682564.1">
    <property type="nucleotide sequence ID" value="NZ_NEDJ01000017.1"/>
</dbReference>
<evidence type="ECO:0000313" key="3">
    <source>
        <dbReference type="Proteomes" id="UP000193587"/>
    </source>
</evidence>
<organism evidence="2 3">
    <name type="scientific">Halorubrum ezzemoulense DSM 17463</name>
    <dbReference type="NCBI Taxonomy" id="1121945"/>
    <lineage>
        <taxon>Archaea</taxon>
        <taxon>Methanobacteriati</taxon>
        <taxon>Methanobacteriota</taxon>
        <taxon>Stenosarchaea group</taxon>
        <taxon>Halobacteria</taxon>
        <taxon>Halobacteriales</taxon>
        <taxon>Haloferacaceae</taxon>
        <taxon>Halorubrum</taxon>
    </lineage>
</organism>
<evidence type="ECO:0000259" key="1">
    <source>
        <dbReference type="Pfam" id="PF13360"/>
    </source>
</evidence>
<dbReference type="Gene3D" id="2.40.10.480">
    <property type="match status" value="1"/>
</dbReference>
<name>A0A1X4H8I7_HALEZ</name>
<accession>A0A1X4H8I7</accession>
<dbReference type="Proteomes" id="UP000193587">
    <property type="component" value="Unassembled WGS sequence"/>
</dbReference>